<comment type="caution">
    <text evidence="2">The sequence shown here is derived from an EMBL/GenBank/DDBJ whole genome shotgun (WGS) entry which is preliminary data.</text>
</comment>
<dbReference type="AlphaFoldDB" id="A0A853J7F3"/>
<accession>A0A853J7F3</accession>
<gene>
    <name evidence="2" type="ORF">H0E84_01530</name>
</gene>
<dbReference type="Proteomes" id="UP000578091">
    <property type="component" value="Unassembled WGS sequence"/>
</dbReference>
<evidence type="ECO:0000313" key="3">
    <source>
        <dbReference type="Proteomes" id="UP000578091"/>
    </source>
</evidence>
<evidence type="ECO:0000256" key="1">
    <source>
        <dbReference type="SAM" id="MobiDB-lite"/>
    </source>
</evidence>
<dbReference type="EMBL" id="JACCKA010000010">
    <property type="protein sequence ID" value="NZA25056.1"/>
    <property type="molecule type" value="Genomic_DNA"/>
</dbReference>
<feature type="compositionally biased region" description="Basic and acidic residues" evidence="1">
    <location>
        <begin position="48"/>
        <end position="57"/>
    </location>
</feature>
<evidence type="ECO:0000313" key="2">
    <source>
        <dbReference type="EMBL" id="NZA25056.1"/>
    </source>
</evidence>
<proteinExistence type="predicted"/>
<keyword evidence="3" id="KW-1185">Reference proteome</keyword>
<sequence>MSRGRVLAVGIVALLAGAAALAFFGGVPNPFDPPGPPGGIEIVDSDTRELDETRDGVEPPDPFAIPKPADDKPGLPGWVDPFQIPHDLAPKPPLPPGTLPGWVDPDWSGYKMPPDAGTAERDAIRARRLALFNRDSPFPANPPGDSGLFRFDLQIVQFLDSSRAKGKFTQYVNSRDGSIALLEPERVLQALGGRPIPEVALAFVLLRPGGNALVCGKHKDFGEACIKGGGDMSVGDGLLLDYTGAMSWFNSIARTPQSMPATNANTQPSELDRPLRGKLPEGGYLSLWHDPVASRVQTQVPWLGLGAGLFKDYRTRVNRVARVMVAEGADVDGGDVGFRLVGIQPADRSFDTSQYRIVTGFTTAGLDEARAMGLGIMTDTMQQAQEISAALRACQPDDPGRLCRRKHSEQMQQLQDDNAAQIRDWAQRHGLPVED</sequence>
<feature type="region of interest" description="Disordered" evidence="1">
    <location>
        <begin position="48"/>
        <end position="72"/>
    </location>
</feature>
<organism evidence="2 3">
    <name type="scientific">Luteimonas salinisoli</name>
    <dbReference type="NCBI Taxonomy" id="2752307"/>
    <lineage>
        <taxon>Bacteria</taxon>
        <taxon>Pseudomonadati</taxon>
        <taxon>Pseudomonadota</taxon>
        <taxon>Gammaproteobacteria</taxon>
        <taxon>Lysobacterales</taxon>
        <taxon>Lysobacteraceae</taxon>
        <taxon>Luteimonas</taxon>
    </lineage>
</organism>
<protein>
    <submittedName>
        <fullName evidence="2">Uncharacterized protein</fullName>
    </submittedName>
</protein>
<reference evidence="2 3" key="1">
    <citation type="submission" date="2020-07" db="EMBL/GenBank/DDBJ databases">
        <title>Luteimonas sp. SJ-92.</title>
        <authorList>
            <person name="Huang X.-X."/>
            <person name="Xu L."/>
            <person name="Sun J.-Q."/>
        </authorList>
    </citation>
    <scope>NUCLEOTIDE SEQUENCE [LARGE SCALE GENOMIC DNA]</scope>
    <source>
        <strain evidence="2 3">SJ-92</strain>
    </source>
</reference>
<dbReference type="RefSeq" id="WP_180676864.1">
    <property type="nucleotide sequence ID" value="NZ_JACCKA010000010.1"/>
</dbReference>
<name>A0A853J7F3_9GAMM</name>